<gene>
    <name evidence="1" type="ORF">G4223_05190</name>
</gene>
<dbReference type="InterPro" id="IPR043138">
    <property type="entry name" value="GGT_lsub"/>
</dbReference>
<sequence length="530" mass="55802">MLNTPMGRRGMVTTPHHLASQAGLAVLREGGNAIEAALAAAATLTVVYPHMTGLGGDGFWLIAEPGKPPISIDGSGASGGAVHRDLYRAERLKAVPARGGLAANTVAGAVSGWQLALDLSEQWGGGMPLERLFEDAIHYARNGFALTAHQEAATRGNLATLRKVPGFAQTFLIRNKAPAAGTLMTQPGLAATLERLAEVGLDDFYRGDIAQAMAADLREAGSPLRGDDLARHRGMRRRPLSLSLAGGTLFNTAPPTQGLASLILLGVFQRLGAAQPDEAGWIHALVEATKIAYRVRDSHITDPHRMSVHATTYLSDHLLDRLAAEIDPGRAQASTQVLGDGDTVWLGVVDGQGRAVSFIQSLFHAFGSGVVLPQTGVVWHNRGVSFSLDPDHRNALEPRRKPFHTLSPALARLKDGRTMVWGTMGGDSQPQIQAQIFARAILAGQPLQAALTAPRFVFGRGADGASGTDLKLESRFAPDLAETLTALGHDVAMVAPFDGSMGHAGALVRRADGMIEGAADPRADGVAAGW</sequence>
<dbReference type="EMBL" id="JAAIYP010000031">
    <property type="protein sequence ID" value="NFV79502.1"/>
    <property type="molecule type" value="Genomic_DNA"/>
</dbReference>
<dbReference type="InterPro" id="IPR043137">
    <property type="entry name" value="GGT_ssub_C"/>
</dbReference>
<dbReference type="SUPFAM" id="SSF56235">
    <property type="entry name" value="N-terminal nucleophile aminohydrolases (Ntn hydrolases)"/>
    <property type="match status" value="1"/>
</dbReference>
<dbReference type="GO" id="GO:0016740">
    <property type="term" value="F:transferase activity"/>
    <property type="evidence" value="ECO:0007669"/>
    <property type="project" value="UniProtKB-KW"/>
</dbReference>
<dbReference type="PANTHER" id="PTHR43881">
    <property type="entry name" value="GAMMA-GLUTAMYLTRANSPEPTIDASE (AFU_ORTHOLOGUE AFUA_4G13580)"/>
    <property type="match status" value="1"/>
</dbReference>
<keyword evidence="2" id="KW-1185">Reference proteome</keyword>
<dbReference type="Proteomes" id="UP000480684">
    <property type="component" value="Unassembled WGS sequence"/>
</dbReference>
<name>A0A7C9QSR2_9PROT</name>
<reference evidence="1 2" key="1">
    <citation type="submission" date="2020-02" db="EMBL/GenBank/DDBJ databases">
        <authorList>
            <person name="Dziuba M."/>
            <person name="Kuznetsov B."/>
            <person name="Mardanov A."/>
            <person name="Ravin N."/>
            <person name="Grouzdev D."/>
        </authorList>
    </citation>
    <scope>NUCLEOTIDE SEQUENCE [LARGE SCALE GENOMIC DNA]</scope>
    <source>
        <strain evidence="1 2">SpK</strain>
    </source>
</reference>
<protein>
    <submittedName>
        <fullName evidence="1">Gamma-glutamyltransferase family protein</fullName>
    </submittedName>
</protein>
<evidence type="ECO:0000313" key="2">
    <source>
        <dbReference type="Proteomes" id="UP000480684"/>
    </source>
</evidence>
<dbReference type="InterPro" id="IPR029055">
    <property type="entry name" value="Ntn_hydrolases_N"/>
</dbReference>
<dbReference type="PANTHER" id="PTHR43881:SF5">
    <property type="entry name" value="GAMMA-GLUTAMYLTRANSPEPTIDASE"/>
    <property type="match status" value="1"/>
</dbReference>
<dbReference type="Gene3D" id="3.60.20.40">
    <property type="match status" value="1"/>
</dbReference>
<dbReference type="Gene3D" id="1.10.246.130">
    <property type="match status" value="1"/>
</dbReference>
<dbReference type="InterPro" id="IPR052896">
    <property type="entry name" value="GGT-like_enzyme"/>
</dbReference>
<proteinExistence type="predicted"/>
<dbReference type="Pfam" id="PF01019">
    <property type="entry name" value="G_glu_transpept"/>
    <property type="match status" value="1"/>
</dbReference>
<accession>A0A7C9QSR2</accession>
<comment type="caution">
    <text evidence="1">The sequence shown here is derived from an EMBL/GenBank/DDBJ whole genome shotgun (WGS) entry which is preliminary data.</text>
</comment>
<evidence type="ECO:0000313" key="1">
    <source>
        <dbReference type="EMBL" id="NFV79502.1"/>
    </source>
</evidence>
<dbReference type="RefSeq" id="WP_163676015.1">
    <property type="nucleotide sequence ID" value="NZ_JAAIYP010000031.1"/>
</dbReference>
<dbReference type="AlphaFoldDB" id="A0A7C9QSR2"/>
<organism evidence="1 2">
    <name type="scientific">Magnetospirillum aberrantis SpK</name>
    <dbReference type="NCBI Taxonomy" id="908842"/>
    <lineage>
        <taxon>Bacteria</taxon>
        <taxon>Pseudomonadati</taxon>
        <taxon>Pseudomonadota</taxon>
        <taxon>Alphaproteobacteria</taxon>
        <taxon>Rhodospirillales</taxon>
        <taxon>Rhodospirillaceae</taxon>
        <taxon>Magnetospirillum</taxon>
    </lineage>
</organism>
<keyword evidence="1" id="KW-0808">Transferase</keyword>
<dbReference type="PRINTS" id="PR01210">
    <property type="entry name" value="GGTRANSPTASE"/>
</dbReference>